<name>A0A0G4KUX3_VERLO</name>
<protein>
    <submittedName>
        <fullName evidence="2">Uncharacterized protein</fullName>
    </submittedName>
</protein>
<gene>
    <name evidence="2" type="ORF">BN1708_010815</name>
</gene>
<feature type="region of interest" description="Disordered" evidence="1">
    <location>
        <begin position="215"/>
        <end position="235"/>
    </location>
</feature>
<proteinExistence type="predicted"/>
<sequence length="235" mass="25423">MERRLSTRRPGIDAGSGVDKETHNVLAARVGSSKQQCVQVLLRFDVFGSVYQEMEGNGHGMAYQHPSAPASKELGCTKPRDPETFPMSACAGDICAVSVRVVAKVQWRHELPVLRMCKDVDFSASVDQSHSHVVVAMNGGCVQRRVTVVEPPHIQRFAGVKMIEKALLPARMDDSFEDLLVKSQGSRAHAFREKASLEGFRGNASSLYIKLEQTSSSTAGAHGSRGGQEASQATG</sequence>
<evidence type="ECO:0000313" key="3">
    <source>
        <dbReference type="Proteomes" id="UP000044602"/>
    </source>
</evidence>
<reference evidence="3" key="1">
    <citation type="submission" date="2015-05" db="EMBL/GenBank/DDBJ databases">
        <authorList>
            <person name="Fogelqvist Johan"/>
        </authorList>
    </citation>
    <scope>NUCLEOTIDE SEQUENCE [LARGE SCALE GENOMIC DNA]</scope>
</reference>
<keyword evidence="3" id="KW-1185">Reference proteome</keyword>
<dbReference type="AlphaFoldDB" id="A0A0G4KUX3"/>
<evidence type="ECO:0000313" key="2">
    <source>
        <dbReference type="EMBL" id="CRK13476.1"/>
    </source>
</evidence>
<dbReference type="EMBL" id="CVQH01004669">
    <property type="protein sequence ID" value="CRK13476.1"/>
    <property type="molecule type" value="Genomic_DNA"/>
</dbReference>
<dbReference type="Proteomes" id="UP000044602">
    <property type="component" value="Unassembled WGS sequence"/>
</dbReference>
<accession>A0A0G4KUX3</accession>
<evidence type="ECO:0000256" key="1">
    <source>
        <dbReference type="SAM" id="MobiDB-lite"/>
    </source>
</evidence>
<organism evidence="2 3">
    <name type="scientific">Verticillium longisporum</name>
    <name type="common">Verticillium dahliae var. longisporum</name>
    <dbReference type="NCBI Taxonomy" id="100787"/>
    <lineage>
        <taxon>Eukaryota</taxon>
        <taxon>Fungi</taxon>
        <taxon>Dikarya</taxon>
        <taxon>Ascomycota</taxon>
        <taxon>Pezizomycotina</taxon>
        <taxon>Sordariomycetes</taxon>
        <taxon>Hypocreomycetidae</taxon>
        <taxon>Glomerellales</taxon>
        <taxon>Plectosphaerellaceae</taxon>
        <taxon>Verticillium</taxon>
    </lineage>
</organism>